<name>A0A7J5UJP7_9MICO</name>
<evidence type="ECO:0000259" key="2">
    <source>
        <dbReference type="Pfam" id="PF01370"/>
    </source>
</evidence>
<sequence length="547" mass="58897">MRVAVVGASGNVGTAVLRALAAEPAVTSVVGIARRPPDRRAAPYDAAEWVSVDVGALAMNDAAEEAVVARLARAFTGADAVIHLAWVLQPNHDRDELRRINVDGTRRVAAACARAGVGQLVAACSVASYSPVDDDVPREESWPAGGIRSSHYSVDKAAEERIFDAFEAEHPEIVVTRLRTALVFQAAAGAQIARYFLGPWVPAGLLRPGALPVLPLPAGLRLQVVHADDAAQAYLQAVLRRARGAFNVATDPVLRAADLARVLDHGRLVEVPPRLIRPVVDLAWRSRLLASDAGWLDMAMGVPVMDTARARAELGWAPRRDAEATLREMLEGIADRAGTPSPTMRPHDRQFRDAGETGGRHRESPTPGDVMAAHVPPHIDAHLLGLYLSDHLTGATGGSDRIQRMARAYADTAMGPELAALADEITAAREALHAIIDALDLRQRPYRQAAAWVAERAGRLKLNGRVLTRSPLSPLLELEIMRGAVNGQAGLWETLAELAPDLGLPRERFDELVERSHAFSPRLERLHQMVRGEALRTGAEVGAQQLA</sequence>
<evidence type="ECO:0000313" key="3">
    <source>
        <dbReference type="EMBL" id="KAE8762536.1"/>
    </source>
</evidence>
<accession>A0A7J5UJP7</accession>
<feature type="compositionally biased region" description="Basic and acidic residues" evidence="1">
    <location>
        <begin position="345"/>
        <end position="364"/>
    </location>
</feature>
<dbReference type="RefSeq" id="WP_152202880.1">
    <property type="nucleotide sequence ID" value="NZ_VUKF01000019.1"/>
</dbReference>
<gene>
    <name evidence="3" type="ORF">GB883_18830</name>
</gene>
<keyword evidence="4" id="KW-1185">Reference proteome</keyword>
<feature type="region of interest" description="Disordered" evidence="1">
    <location>
        <begin position="336"/>
        <end position="366"/>
    </location>
</feature>
<evidence type="ECO:0000313" key="4">
    <source>
        <dbReference type="Proteomes" id="UP000451860"/>
    </source>
</evidence>
<dbReference type="PANTHER" id="PTHR43245">
    <property type="entry name" value="BIFUNCTIONAL POLYMYXIN RESISTANCE PROTEIN ARNA"/>
    <property type="match status" value="1"/>
</dbReference>
<dbReference type="PANTHER" id="PTHR43245:SF52">
    <property type="entry name" value="NAD-DEPENDENT EPIMERASE_DEHYDRATASE"/>
    <property type="match status" value="1"/>
</dbReference>
<dbReference type="SUPFAM" id="SSF51735">
    <property type="entry name" value="NAD(P)-binding Rossmann-fold domains"/>
    <property type="match status" value="1"/>
</dbReference>
<dbReference type="OrthoDB" id="3338687at2"/>
<comment type="caution">
    <text evidence="3">The sequence shown here is derived from an EMBL/GenBank/DDBJ whole genome shotgun (WGS) entry which is preliminary data.</text>
</comment>
<dbReference type="InterPro" id="IPR001509">
    <property type="entry name" value="Epimerase_deHydtase"/>
</dbReference>
<evidence type="ECO:0000256" key="1">
    <source>
        <dbReference type="SAM" id="MobiDB-lite"/>
    </source>
</evidence>
<dbReference type="Gene3D" id="3.40.50.720">
    <property type="entry name" value="NAD(P)-binding Rossmann-like Domain"/>
    <property type="match status" value="1"/>
</dbReference>
<dbReference type="AlphaFoldDB" id="A0A7J5UJP7"/>
<protein>
    <submittedName>
        <fullName evidence="3">NAD-dependent epimerase/dehydratase family protein</fullName>
    </submittedName>
</protein>
<dbReference type="EMBL" id="WHJE01000156">
    <property type="protein sequence ID" value="KAE8762536.1"/>
    <property type="molecule type" value="Genomic_DNA"/>
</dbReference>
<dbReference type="Pfam" id="PF01370">
    <property type="entry name" value="Epimerase"/>
    <property type="match status" value="1"/>
</dbReference>
<dbReference type="Proteomes" id="UP000451860">
    <property type="component" value="Unassembled WGS sequence"/>
</dbReference>
<organism evidence="3 4">
    <name type="scientific">Georgenia thermotolerans</name>
    <dbReference type="NCBI Taxonomy" id="527326"/>
    <lineage>
        <taxon>Bacteria</taxon>
        <taxon>Bacillati</taxon>
        <taxon>Actinomycetota</taxon>
        <taxon>Actinomycetes</taxon>
        <taxon>Micrococcales</taxon>
        <taxon>Bogoriellaceae</taxon>
        <taxon>Georgenia</taxon>
    </lineage>
</organism>
<reference evidence="3 4" key="1">
    <citation type="submission" date="2019-10" db="EMBL/GenBank/DDBJ databases">
        <title>Georgenia wutianyii sp. nov. and Georgenia yuyongxinii sp. nov. isolated from plateau pika (Ochotona curzoniae) in the Qinghai-Tibet plateau of China.</title>
        <authorList>
            <person name="Tian Z."/>
        </authorList>
    </citation>
    <scope>NUCLEOTIDE SEQUENCE [LARGE SCALE GENOMIC DNA]</scope>
    <source>
        <strain evidence="3 4">DSM 21501</strain>
    </source>
</reference>
<dbReference type="InterPro" id="IPR050177">
    <property type="entry name" value="Lipid_A_modif_metabolic_enz"/>
</dbReference>
<feature type="domain" description="NAD-dependent epimerase/dehydratase" evidence="2">
    <location>
        <begin position="3"/>
        <end position="249"/>
    </location>
</feature>
<dbReference type="InterPro" id="IPR036291">
    <property type="entry name" value="NAD(P)-bd_dom_sf"/>
</dbReference>
<proteinExistence type="predicted"/>